<keyword evidence="2" id="KW-1185">Reference proteome</keyword>
<evidence type="ECO:0000313" key="1">
    <source>
        <dbReference type="EMBL" id="WUV45232.1"/>
    </source>
</evidence>
<proteinExistence type="predicted"/>
<dbReference type="EMBL" id="CP109441">
    <property type="protein sequence ID" value="WUV45232.1"/>
    <property type="molecule type" value="Genomic_DNA"/>
</dbReference>
<organism evidence="1 2">
    <name type="scientific">Nocardia vinacea</name>
    <dbReference type="NCBI Taxonomy" id="96468"/>
    <lineage>
        <taxon>Bacteria</taxon>
        <taxon>Bacillati</taxon>
        <taxon>Actinomycetota</taxon>
        <taxon>Actinomycetes</taxon>
        <taxon>Mycobacteriales</taxon>
        <taxon>Nocardiaceae</taxon>
        <taxon>Nocardia</taxon>
    </lineage>
</organism>
<evidence type="ECO:0000313" key="2">
    <source>
        <dbReference type="Proteomes" id="UP001432062"/>
    </source>
</evidence>
<dbReference type="RefSeq" id="WP_329408516.1">
    <property type="nucleotide sequence ID" value="NZ_CP109441.1"/>
</dbReference>
<protein>
    <recommendedName>
        <fullName evidence="3">CopG family transcriptional regulator</fullName>
    </recommendedName>
</protein>
<accession>A0ABZ1YTM1</accession>
<sequence>MTVRLNISMDDDLAARLRAASDDKLSDYISKAVRRQLLEDELRALPDSTGTEWVKDAEQTAEQVLFGGAS</sequence>
<name>A0ABZ1YTM1_9NOCA</name>
<evidence type="ECO:0008006" key="3">
    <source>
        <dbReference type="Google" id="ProtNLM"/>
    </source>
</evidence>
<dbReference type="Proteomes" id="UP001432062">
    <property type="component" value="Chromosome"/>
</dbReference>
<gene>
    <name evidence="1" type="ORF">OG563_39940</name>
</gene>
<reference evidence="1" key="1">
    <citation type="submission" date="2022-10" db="EMBL/GenBank/DDBJ databases">
        <title>The complete genomes of actinobacterial strains from the NBC collection.</title>
        <authorList>
            <person name="Joergensen T.S."/>
            <person name="Alvarez Arevalo M."/>
            <person name="Sterndorff E.B."/>
            <person name="Faurdal D."/>
            <person name="Vuksanovic O."/>
            <person name="Mourched A.-S."/>
            <person name="Charusanti P."/>
            <person name="Shaw S."/>
            <person name="Blin K."/>
            <person name="Weber T."/>
        </authorList>
    </citation>
    <scope>NUCLEOTIDE SEQUENCE</scope>
    <source>
        <strain evidence="1">NBC_01482</strain>
    </source>
</reference>